<dbReference type="STRING" id="234267.Acid_0587"/>
<dbReference type="eggNOG" id="COG0204">
    <property type="taxonomic scope" value="Bacteria"/>
</dbReference>
<evidence type="ECO:0000256" key="3">
    <source>
        <dbReference type="ARBA" id="ARBA00022692"/>
    </source>
</evidence>
<feature type="transmembrane region" description="Helical" evidence="6">
    <location>
        <begin position="170"/>
        <end position="190"/>
    </location>
</feature>
<dbReference type="InterPro" id="IPR042099">
    <property type="entry name" value="ANL_N_sf"/>
</dbReference>
<evidence type="ECO:0000256" key="6">
    <source>
        <dbReference type="SAM" id="Phobius"/>
    </source>
</evidence>
<dbReference type="OrthoDB" id="9757771at2"/>
<dbReference type="PANTHER" id="PTHR24096:SF149">
    <property type="entry name" value="AMP-BINDING DOMAIN-CONTAINING PROTEIN-RELATED"/>
    <property type="match status" value="1"/>
</dbReference>
<keyword evidence="2 8" id="KW-0436">Ligase</keyword>
<dbReference type="InterPro" id="IPR000873">
    <property type="entry name" value="AMP-dep_synth/lig_dom"/>
</dbReference>
<dbReference type="EMBL" id="CP000473">
    <property type="protein sequence ID" value="ABJ81593.1"/>
    <property type="molecule type" value="Genomic_DNA"/>
</dbReference>
<dbReference type="Pfam" id="PF00501">
    <property type="entry name" value="AMP-binding"/>
    <property type="match status" value="1"/>
</dbReference>
<dbReference type="CDD" id="cd06173">
    <property type="entry name" value="MFS_MefA_like"/>
    <property type="match status" value="1"/>
</dbReference>
<dbReference type="AlphaFoldDB" id="Q02BH3"/>
<organism evidence="8">
    <name type="scientific">Solibacter usitatus (strain Ellin6076)</name>
    <dbReference type="NCBI Taxonomy" id="234267"/>
    <lineage>
        <taxon>Bacteria</taxon>
        <taxon>Pseudomonadati</taxon>
        <taxon>Acidobacteriota</taxon>
        <taxon>Terriglobia</taxon>
        <taxon>Bryobacterales</taxon>
        <taxon>Solibacteraceae</taxon>
        <taxon>Candidatus Solibacter</taxon>
    </lineage>
</organism>
<feature type="transmembrane region" description="Helical" evidence="6">
    <location>
        <begin position="223"/>
        <end position="240"/>
    </location>
</feature>
<evidence type="ECO:0000256" key="1">
    <source>
        <dbReference type="ARBA" id="ARBA00006432"/>
    </source>
</evidence>
<dbReference type="GO" id="GO:0022857">
    <property type="term" value="F:transmembrane transporter activity"/>
    <property type="evidence" value="ECO:0007669"/>
    <property type="project" value="InterPro"/>
</dbReference>
<dbReference type="FunCoup" id="Q02BH3">
    <property type="interactions" value="136"/>
</dbReference>
<comment type="similarity">
    <text evidence="1">Belongs to the ATP-dependent AMP-binding enzyme family.</text>
</comment>
<dbReference type="InterPro" id="IPR036259">
    <property type="entry name" value="MFS_trans_sf"/>
</dbReference>
<dbReference type="NCBIfam" id="NF006386">
    <property type="entry name" value="PRK08633.1"/>
    <property type="match status" value="1"/>
</dbReference>
<evidence type="ECO:0000259" key="7">
    <source>
        <dbReference type="SMART" id="SM00563"/>
    </source>
</evidence>
<dbReference type="PANTHER" id="PTHR24096">
    <property type="entry name" value="LONG-CHAIN-FATTY-ACID--COA LIGASE"/>
    <property type="match status" value="1"/>
</dbReference>
<keyword evidence="3 6" id="KW-0812">Transmembrane</keyword>
<feature type="transmembrane region" description="Helical" evidence="6">
    <location>
        <begin position="289"/>
        <end position="307"/>
    </location>
</feature>
<dbReference type="SUPFAM" id="SSF69593">
    <property type="entry name" value="Glycerol-3-phosphate (1)-acyltransferase"/>
    <property type="match status" value="1"/>
</dbReference>
<dbReference type="HOGENOM" id="CLU_008489_1_0_0"/>
<dbReference type="SUPFAM" id="SSF56801">
    <property type="entry name" value="Acetyl-CoA synthetase-like"/>
    <property type="match status" value="1"/>
</dbReference>
<dbReference type="GO" id="GO:0016405">
    <property type="term" value="F:CoA-ligase activity"/>
    <property type="evidence" value="ECO:0007669"/>
    <property type="project" value="TreeGrafter"/>
</dbReference>
<dbReference type="Pfam" id="PF07690">
    <property type="entry name" value="MFS_1"/>
    <property type="match status" value="1"/>
</dbReference>
<feature type="transmembrane region" description="Helical" evidence="6">
    <location>
        <begin position="104"/>
        <end position="122"/>
    </location>
</feature>
<dbReference type="SMART" id="SM00563">
    <property type="entry name" value="PlsC"/>
    <property type="match status" value="1"/>
</dbReference>
<feature type="transmembrane region" description="Helical" evidence="6">
    <location>
        <begin position="46"/>
        <end position="66"/>
    </location>
</feature>
<dbReference type="InterPro" id="IPR002123">
    <property type="entry name" value="Plipid/glycerol_acylTrfase"/>
</dbReference>
<dbReference type="InterPro" id="IPR011701">
    <property type="entry name" value="MFS"/>
</dbReference>
<feature type="transmembrane region" description="Helical" evidence="6">
    <location>
        <begin position="375"/>
        <end position="396"/>
    </location>
</feature>
<dbReference type="Gene3D" id="1.20.1250.20">
    <property type="entry name" value="MFS general substrate transporter like domains"/>
    <property type="match status" value="1"/>
</dbReference>
<feature type="transmembrane region" description="Helical" evidence="6">
    <location>
        <begin position="313"/>
        <end position="336"/>
    </location>
</feature>
<evidence type="ECO:0000256" key="4">
    <source>
        <dbReference type="ARBA" id="ARBA00022989"/>
    </source>
</evidence>
<gene>
    <name evidence="8" type="ordered locus">Acid_0587</name>
</gene>
<reference evidence="8" key="1">
    <citation type="submission" date="2006-10" db="EMBL/GenBank/DDBJ databases">
        <title>Complete sequence of Solibacter usitatus Ellin6076.</title>
        <authorList>
            <consortium name="US DOE Joint Genome Institute"/>
            <person name="Copeland A."/>
            <person name="Lucas S."/>
            <person name="Lapidus A."/>
            <person name="Barry K."/>
            <person name="Detter J.C."/>
            <person name="Glavina del Rio T."/>
            <person name="Hammon N."/>
            <person name="Israni S."/>
            <person name="Dalin E."/>
            <person name="Tice H."/>
            <person name="Pitluck S."/>
            <person name="Thompson L.S."/>
            <person name="Brettin T."/>
            <person name="Bruce D."/>
            <person name="Han C."/>
            <person name="Tapia R."/>
            <person name="Gilna P."/>
            <person name="Schmutz J."/>
            <person name="Larimer F."/>
            <person name="Land M."/>
            <person name="Hauser L."/>
            <person name="Kyrpides N."/>
            <person name="Mikhailova N."/>
            <person name="Janssen P.H."/>
            <person name="Kuske C.R."/>
            <person name="Richardson P."/>
        </authorList>
    </citation>
    <scope>NUCLEOTIDE SEQUENCE</scope>
    <source>
        <strain evidence="8">Ellin6076</strain>
    </source>
</reference>
<protein>
    <submittedName>
        <fullName evidence="8">AMP-dependent synthetase and ligase</fullName>
    </submittedName>
</protein>
<dbReference type="SUPFAM" id="SSF103473">
    <property type="entry name" value="MFS general substrate transporter"/>
    <property type="match status" value="1"/>
</dbReference>
<accession>Q02BH3</accession>
<evidence type="ECO:0000256" key="2">
    <source>
        <dbReference type="ARBA" id="ARBA00022598"/>
    </source>
</evidence>
<dbReference type="InterPro" id="IPR045851">
    <property type="entry name" value="AMP-bd_C_sf"/>
</dbReference>
<keyword evidence="4 6" id="KW-1133">Transmembrane helix</keyword>
<dbReference type="eggNOG" id="COG2814">
    <property type="taxonomic scope" value="Bacteria"/>
</dbReference>
<dbReference type="InParanoid" id="Q02BH3"/>
<dbReference type="GO" id="GO:0016746">
    <property type="term" value="F:acyltransferase activity"/>
    <property type="evidence" value="ECO:0007669"/>
    <property type="project" value="InterPro"/>
</dbReference>
<feature type="transmembrane region" description="Helical" evidence="6">
    <location>
        <begin position="260"/>
        <end position="277"/>
    </location>
</feature>
<dbReference type="CDD" id="cd07989">
    <property type="entry name" value="LPLAT_AGPAT-like"/>
    <property type="match status" value="1"/>
</dbReference>
<dbReference type="PROSITE" id="PS00455">
    <property type="entry name" value="AMP_BINDING"/>
    <property type="match status" value="1"/>
</dbReference>
<feature type="domain" description="Phospholipid/glycerol acyltransferase" evidence="7">
    <location>
        <begin position="433"/>
        <end position="547"/>
    </location>
</feature>
<dbReference type="Gene3D" id="3.30.300.30">
    <property type="match status" value="1"/>
</dbReference>
<feature type="transmembrane region" description="Helical" evidence="6">
    <location>
        <begin position="78"/>
        <end position="98"/>
    </location>
</feature>
<evidence type="ECO:0000313" key="8">
    <source>
        <dbReference type="EMBL" id="ABJ81593.1"/>
    </source>
</evidence>
<keyword evidence="5 6" id="KW-0472">Membrane</keyword>
<proteinExistence type="inferred from homology"/>
<dbReference type="InterPro" id="IPR020845">
    <property type="entry name" value="AMP-binding_CS"/>
</dbReference>
<dbReference type="KEGG" id="sus:Acid_0587"/>
<dbReference type="Pfam" id="PF01553">
    <property type="entry name" value="Acyltransferase"/>
    <property type="match status" value="1"/>
</dbReference>
<feature type="transmembrane region" description="Helical" evidence="6">
    <location>
        <begin position="348"/>
        <end position="369"/>
    </location>
</feature>
<evidence type="ECO:0000256" key="5">
    <source>
        <dbReference type="ARBA" id="ARBA00023136"/>
    </source>
</evidence>
<sequence length="1123" mass="121945">MAHNGFGNVLKNGGFQAFLWTQFLGAFNDSVYQTIVALHVGKANPAYVPLVPAVFTLPALLFSGYAGHLADLVSKRSVLIGVKVFEIAIMLFGLATLLRGWTEGMLAVVFLMGLHATIFSPAKYGIVPEMISDRDLSRGNALLEMSTFVAIVVGIAGGGVLFAVWKQDPWRMGVVALAVSAIGLATSFGITRVPASGARQIFRWNPFGEIAGSTRHLLNDKPLWLAVLGVSYFWFAGVLLKTNLQYFGTEVLKVSDNGVSLLWAFLAIGIGVGNMLAGRLSGDKVELGLVPLGSIFMGLFALAVVAARHSLALSTAAVVLLAMASGLFVVPLYAFIQQKSDSHEKGRVVATNNFFQTLGMLLASGLMWLCYTQLHLSATVIMLGFGLSLLAVTVYIVTIVPDYLVRFVLWLLTHSVFRIRINGAENVPFRGPALLVANHMSHVDGFLIGACVQRFIRFMVWKPYYELKAFHWFFKLSKAIPVGTGGPRDMVESIRAARKEIADGHVVCIFAEGAISRTGNMLPFKRGMEKIVAGTEVPIIPVHLDRLWGSIFSFKGGKFFWKWPTRIPYRVTVSFGAPLPANTSAQAVRQAIQELSADATAHRKQAGDLLDRRLIQVARRNWKQFAMADSTGRTLTYGEMLTGAVLMSRAVQNDEMVGVLLPSTVAGALANLGLTLRGVAPVNLNFTAGREAMKASVGQCGIRTVITSRMFLSKLPAGQADGLGEFLYVEDIFKRASGIDKARAYLAARLAPIAMLSRGGRTPDSPAGIIFSSGSTGVPKGVVLSHYNLIANIEAIAQLFGIGRSDRLAGVLPFFHSFGFTVTLWFPLLTGCGVVYHPNPTEAKAVGDLVEKYHATLLLSTPTFCSTYTRKCTPEQFASLRYVLVGAEKLRQPVADAFREKFHTELLEGYGCTEMSPVIAVNAPNFNAGKDSQTGTKAGSVGHPLPGVAVRIVDPVTFEPLPPQTEGLLLVKGSNRMLGYLGQAERTAEVVRDGWYITGDIALLDDEGFVRVTDRLSRFSKIGGEMVPHIRVEDALLTAMGDAPCVVTGIPDEQRGERLVVLYVHATLSPAEVWERLAACEMPRLWVPKRENIYRVEELPQLGTGKLDLRRVKALAQELSEQA</sequence>
<name>Q02BH3_SOLUE</name>
<dbReference type="Gene3D" id="3.40.50.12780">
    <property type="entry name" value="N-terminal domain of ligase-like"/>
    <property type="match status" value="1"/>
</dbReference>
<feature type="transmembrane region" description="Helical" evidence="6">
    <location>
        <begin position="142"/>
        <end position="164"/>
    </location>
</feature>
<dbReference type="eggNOG" id="COG0318">
    <property type="taxonomic scope" value="Bacteria"/>
</dbReference>